<dbReference type="AlphaFoldDB" id="B4F8R8"/>
<evidence type="ECO:0000313" key="3">
    <source>
        <dbReference type="EMBL" id="ACF78511.1"/>
    </source>
</evidence>
<feature type="region of interest" description="Disordered" evidence="1">
    <location>
        <begin position="1"/>
        <end position="27"/>
    </location>
</feature>
<feature type="transmembrane region" description="Helical" evidence="2">
    <location>
        <begin position="42"/>
        <end position="68"/>
    </location>
</feature>
<keyword evidence="2" id="KW-1133">Transmembrane helix</keyword>
<dbReference type="EMBL" id="BT033506">
    <property type="protein sequence ID" value="ACF78511.1"/>
    <property type="molecule type" value="mRNA"/>
</dbReference>
<keyword evidence="2" id="KW-0472">Membrane</keyword>
<name>B4F8R8_MAIZE</name>
<accession>B4F8R8</accession>
<protein>
    <submittedName>
        <fullName evidence="3">Uncharacterized protein</fullName>
    </submittedName>
</protein>
<organism evidence="3">
    <name type="scientific">Zea mays</name>
    <name type="common">Maize</name>
    <dbReference type="NCBI Taxonomy" id="4577"/>
    <lineage>
        <taxon>Eukaryota</taxon>
        <taxon>Viridiplantae</taxon>
        <taxon>Streptophyta</taxon>
        <taxon>Embryophyta</taxon>
        <taxon>Tracheophyta</taxon>
        <taxon>Spermatophyta</taxon>
        <taxon>Magnoliopsida</taxon>
        <taxon>Liliopsida</taxon>
        <taxon>Poales</taxon>
        <taxon>Poaceae</taxon>
        <taxon>PACMAD clade</taxon>
        <taxon>Panicoideae</taxon>
        <taxon>Andropogonodae</taxon>
        <taxon>Andropogoneae</taxon>
        <taxon>Tripsacinae</taxon>
        <taxon>Zea</taxon>
    </lineage>
</organism>
<keyword evidence="2" id="KW-0812">Transmembrane</keyword>
<sequence>MLGSRFGSSSAYASNSDLCGPPSESECGVYRRRRRRQRVQRLALLFGVVAAAALLVALFCCCCVFSLMGWRRRFVESRDGYTTT</sequence>
<feature type="compositionally biased region" description="Polar residues" evidence="1">
    <location>
        <begin position="1"/>
        <end position="17"/>
    </location>
</feature>
<reference evidence="3" key="1">
    <citation type="journal article" date="2009" name="PLoS Genet.">
        <title>Sequencing, mapping, and analysis of 27,455 maize full-length cDNAs.</title>
        <authorList>
            <person name="Soderlund C."/>
            <person name="Descour A."/>
            <person name="Kudrna D."/>
            <person name="Bomhoff M."/>
            <person name="Boyd L."/>
            <person name="Currie J."/>
            <person name="Angelova A."/>
            <person name="Collura K."/>
            <person name="Wissotski M."/>
            <person name="Ashley E."/>
            <person name="Morrow D."/>
            <person name="Fernandes J."/>
            <person name="Walbot V."/>
            <person name="Yu Y."/>
        </authorList>
    </citation>
    <scope>NUCLEOTIDE SEQUENCE</scope>
    <source>
        <strain evidence="3">B73</strain>
    </source>
</reference>
<proteinExistence type="evidence at transcript level"/>
<evidence type="ECO:0000256" key="2">
    <source>
        <dbReference type="SAM" id="Phobius"/>
    </source>
</evidence>
<evidence type="ECO:0000256" key="1">
    <source>
        <dbReference type="SAM" id="MobiDB-lite"/>
    </source>
</evidence>